<accession>A0A3R8X7K0</accession>
<dbReference type="PANTHER" id="PTHR30055:SF146">
    <property type="entry name" value="HTH-TYPE TRANSCRIPTIONAL DUAL REGULATOR CECR"/>
    <property type="match status" value="1"/>
</dbReference>
<evidence type="ECO:0000313" key="6">
    <source>
        <dbReference type="Proteomes" id="UP000274327"/>
    </source>
</evidence>
<name>A0A3R8X7K0_9MICO</name>
<proteinExistence type="predicted"/>
<evidence type="ECO:0000313" key="5">
    <source>
        <dbReference type="EMBL" id="RRR19640.1"/>
    </source>
</evidence>
<evidence type="ECO:0000256" key="3">
    <source>
        <dbReference type="SAM" id="MobiDB-lite"/>
    </source>
</evidence>
<dbReference type="Pfam" id="PF00440">
    <property type="entry name" value="TetR_N"/>
    <property type="match status" value="1"/>
</dbReference>
<dbReference type="PANTHER" id="PTHR30055">
    <property type="entry name" value="HTH-TYPE TRANSCRIPTIONAL REGULATOR RUTR"/>
    <property type="match status" value="1"/>
</dbReference>
<dbReference type="InterPro" id="IPR009057">
    <property type="entry name" value="Homeodomain-like_sf"/>
</dbReference>
<dbReference type="SUPFAM" id="SSF46689">
    <property type="entry name" value="Homeodomain-like"/>
    <property type="match status" value="1"/>
</dbReference>
<organism evidence="5 6">
    <name type="scientific">Brachybacterium paraconglomeratum</name>
    <dbReference type="NCBI Taxonomy" id="173362"/>
    <lineage>
        <taxon>Bacteria</taxon>
        <taxon>Bacillati</taxon>
        <taxon>Actinomycetota</taxon>
        <taxon>Actinomycetes</taxon>
        <taxon>Micrococcales</taxon>
        <taxon>Dermabacteraceae</taxon>
        <taxon>Brachybacterium</taxon>
    </lineage>
</organism>
<dbReference type="GO" id="GO:0003700">
    <property type="term" value="F:DNA-binding transcription factor activity"/>
    <property type="evidence" value="ECO:0007669"/>
    <property type="project" value="TreeGrafter"/>
</dbReference>
<feature type="DNA-binding region" description="H-T-H motif" evidence="2">
    <location>
        <begin position="33"/>
        <end position="52"/>
    </location>
</feature>
<dbReference type="Gene3D" id="1.10.357.10">
    <property type="entry name" value="Tetracycline Repressor, domain 2"/>
    <property type="match status" value="1"/>
</dbReference>
<sequence length="236" mass="25399">MPEESRMAEPAPADERILQAAMRRFAVDGLGAPLRAVAQDAGVSAGLIIHHFGSREKLLEACDRRALEVTRQQKRAAVTGGVGTMLAQLAAVEQYAPETGYVLRRLQAGGPLAERLIEDFIANARDYYEEGERAGVLSPSRDPEARVRVLAHMALGSLVLQMPGQGAPMDLEDLPRWMREYTDSLTLPLLELYTTPLLTDASLLDAYLAAQGDADTAADEGAHTTDSTSPTDGSPT</sequence>
<dbReference type="Proteomes" id="UP000274327">
    <property type="component" value="Unassembled WGS sequence"/>
</dbReference>
<comment type="caution">
    <text evidence="5">The sequence shown here is derived from an EMBL/GenBank/DDBJ whole genome shotgun (WGS) entry which is preliminary data.</text>
</comment>
<dbReference type="PROSITE" id="PS50977">
    <property type="entry name" value="HTH_TETR_2"/>
    <property type="match status" value="1"/>
</dbReference>
<keyword evidence="6" id="KW-1185">Reference proteome</keyword>
<dbReference type="Pfam" id="PF17933">
    <property type="entry name" value="TetR_C_25"/>
    <property type="match status" value="1"/>
</dbReference>
<dbReference type="PRINTS" id="PR00455">
    <property type="entry name" value="HTHTETR"/>
</dbReference>
<dbReference type="InterPro" id="IPR041484">
    <property type="entry name" value="TetR_C_25"/>
</dbReference>
<dbReference type="InterPro" id="IPR050109">
    <property type="entry name" value="HTH-type_TetR-like_transc_reg"/>
</dbReference>
<feature type="compositionally biased region" description="Low complexity" evidence="3">
    <location>
        <begin position="224"/>
        <end position="236"/>
    </location>
</feature>
<dbReference type="AlphaFoldDB" id="A0A3R8X7K0"/>
<dbReference type="EMBL" id="QOCI01000002">
    <property type="protein sequence ID" value="RRR19640.1"/>
    <property type="molecule type" value="Genomic_DNA"/>
</dbReference>
<keyword evidence="1 2" id="KW-0238">DNA-binding</keyword>
<evidence type="ECO:0000256" key="1">
    <source>
        <dbReference type="ARBA" id="ARBA00023125"/>
    </source>
</evidence>
<feature type="domain" description="HTH tetR-type" evidence="4">
    <location>
        <begin position="11"/>
        <end position="70"/>
    </location>
</feature>
<dbReference type="GO" id="GO:0000976">
    <property type="term" value="F:transcription cis-regulatory region binding"/>
    <property type="evidence" value="ECO:0007669"/>
    <property type="project" value="TreeGrafter"/>
</dbReference>
<dbReference type="InterPro" id="IPR001647">
    <property type="entry name" value="HTH_TetR"/>
</dbReference>
<gene>
    <name evidence="5" type="ORF">DS079_05175</name>
</gene>
<evidence type="ECO:0000256" key="2">
    <source>
        <dbReference type="PROSITE-ProRule" id="PRU00335"/>
    </source>
</evidence>
<feature type="region of interest" description="Disordered" evidence="3">
    <location>
        <begin position="215"/>
        <end position="236"/>
    </location>
</feature>
<protein>
    <submittedName>
        <fullName evidence="5">TetR/AcrR family transcriptional regulator</fullName>
    </submittedName>
</protein>
<evidence type="ECO:0000259" key="4">
    <source>
        <dbReference type="PROSITE" id="PS50977"/>
    </source>
</evidence>
<reference evidence="5 6" key="1">
    <citation type="submission" date="2018-07" db="EMBL/GenBank/DDBJ databases">
        <title>Brachybacteriurn paraconglorneratum KCTC 9916.</title>
        <authorList>
            <person name="Li Y."/>
        </authorList>
    </citation>
    <scope>NUCLEOTIDE SEQUENCE [LARGE SCALE GENOMIC DNA]</scope>
    <source>
        <strain evidence="5 6">KCTC 9916</strain>
    </source>
</reference>